<proteinExistence type="inferred from homology"/>
<keyword evidence="9" id="KW-1185">Reference proteome</keyword>
<dbReference type="Gene3D" id="2.40.110.10">
    <property type="entry name" value="Butyryl-CoA Dehydrogenase, subunit A, domain 2"/>
    <property type="match status" value="1"/>
</dbReference>
<dbReference type="PANTHER" id="PTHR43884">
    <property type="entry name" value="ACYL-COA DEHYDROGENASE"/>
    <property type="match status" value="1"/>
</dbReference>
<reference evidence="8 9" key="2">
    <citation type="submission" date="2020-03" db="EMBL/GenBank/DDBJ databases">
        <authorList>
            <person name="Ichikawa N."/>
            <person name="Kimura A."/>
            <person name="Kitahashi Y."/>
            <person name="Uohara A."/>
        </authorList>
    </citation>
    <scope>NUCLEOTIDE SEQUENCE [LARGE SCALE GENOMIC DNA]</scope>
    <source>
        <strain evidence="8 9">NBRC 105367</strain>
    </source>
</reference>
<comment type="cofactor">
    <cofactor evidence="1">
        <name>FAD</name>
        <dbReference type="ChEBI" id="CHEBI:57692"/>
    </cofactor>
</comment>
<dbReference type="InterPro" id="IPR009100">
    <property type="entry name" value="AcylCoA_DH/oxidase_NM_dom_sf"/>
</dbReference>
<reference evidence="8 9" key="1">
    <citation type="submission" date="2020-03" db="EMBL/GenBank/DDBJ databases">
        <title>Whole genome shotgun sequence of Phytohabitans suffuscus NBRC 105367.</title>
        <authorList>
            <person name="Komaki H."/>
            <person name="Tamura T."/>
        </authorList>
    </citation>
    <scope>NUCLEOTIDE SEQUENCE [LARGE SCALE GENOMIC DNA]</scope>
    <source>
        <strain evidence="8 9">NBRC 105367</strain>
    </source>
</reference>
<dbReference type="RefSeq" id="WP_173161866.1">
    <property type="nucleotide sequence ID" value="NZ_AP022871.1"/>
</dbReference>
<feature type="domain" description="Acyl-CoA dehydrogenase/oxidase C-terminal" evidence="6">
    <location>
        <begin position="240"/>
        <end position="374"/>
    </location>
</feature>
<dbReference type="Gene3D" id="1.10.540.10">
    <property type="entry name" value="Acyl-CoA dehydrogenase/oxidase, N-terminal domain"/>
    <property type="match status" value="1"/>
</dbReference>
<evidence type="ECO:0000256" key="4">
    <source>
        <dbReference type="ARBA" id="ARBA00022827"/>
    </source>
</evidence>
<name>A0A6F8YV20_9ACTN</name>
<dbReference type="EMBL" id="AP022871">
    <property type="protein sequence ID" value="BCB89833.1"/>
    <property type="molecule type" value="Genomic_DNA"/>
</dbReference>
<dbReference type="InterPro" id="IPR037069">
    <property type="entry name" value="AcylCoA_DH/ox_N_sf"/>
</dbReference>
<organism evidence="8 9">
    <name type="scientific">Phytohabitans suffuscus</name>
    <dbReference type="NCBI Taxonomy" id="624315"/>
    <lineage>
        <taxon>Bacteria</taxon>
        <taxon>Bacillati</taxon>
        <taxon>Actinomycetota</taxon>
        <taxon>Actinomycetes</taxon>
        <taxon>Micromonosporales</taxon>
        <taxon>Micromonosporaceae</taxon>
    </lineage>
</organism>
<evidence type="ECO:0000256" key="1">
    <source>
        <dbReference type="ARBA" id="ARBA00001974"/>
    </source>
</evidence>
<dbReference type="KEGG" id="psuu:Psuf_071460"/>
<dbReference type="InterPro" id="IPR036250">
    <property type="entry name" value="AcylCo_DH-like_C"/>
</dbReference>
<evidence type="ECO:0000313" key="9">
    <source>
        <dbReference type="Proteomes" id="UP000503011"/>
    </source>
</evidence>
<feature type="domain" description="Acyl-CoA dehydrogenase/oxidase N-terminal" evidence="7">
    <location>
        <begin position="7"/>
        <end position="119"/>
    </location>
</feature>
<keyword evidence="5" id="KW-0560">Oxidoreductase</keyword>
<dbReference type="GO" id="GO:0050660">
    <property type="term" value="F:flavin adenine dinucleotide binding"/>
    <property type="evidence" value="ECO:0007669"/>
    <property type="project" value="InterPro"/>
</dbReference>
<dbReference type="SUPFAM" id="SSF56645">
    <property type="entry name" value="Acyl-CoA dehydrogenase NM domain-like"/>
    <property type="match status" value="1"/>
</dbReference>
<evidence type="ECO:0000256" key="2">
    <source>
        <dbReference type="ARBA" id="ARBA00009347"/>
    </source>
</evidence>
<dbReference type="GO" id="GO:0003995">
    <property type="term" value="F:acyl-CoA dehydrogenase activity"/>
    <property type="evidence" value="ECO:0007669"/>
    <property type="project" value="TreeGrafter"/>
</dbReference>
<sequence length="381" mass="39485">MAEFEFTEDLDDLRAMVRKFCTEFSPEPVVRATMETGAGYDPELWRRLGTELGVLGLAVEEEFGGAGAGLVAQAVAVEEMGATLVCGPVLGTLALAIPLLSVAGDDVTRRAYLPDLVDGVRTATVAAPLSGGTFDAAAVTATAKAEGDGWKAGGDGWVVSGRLDFVPDGAGADLLLVAARTEHGVALFAVDAAADGVRREPLATLDLTRRQATVVLSGAPARLVAGEKQAPDALAHAARVGAVLLAAEQVGGGQAMLDRTVEHVTNRYQFGRPLGSFQAVKHRCADMLVAVEQARSAAYHGAWALQDGTDDPQLAASIAKAVASEAYSRVAAAAIQLHGGIGFTWEHPAHLYFKRATADSLTLGTVAQHVDLVAGIALDRG</sequence>
<evidence type="ECO:0000256" key="5">
    <source>
        <dbReference type="ARBA" id="ARBA00023002"/>
    </source>
</evidence>
<evidence type="ECO:0000259" key="6">
    <source>
        <dbReference type="Pfam" id="PF00441"/>
    </source>
</evidence>
<comment type="similarity">
    <text evidence="2">Belongs to the acyl-CoA dehydrogenase family.</text>
</comment>
<keyword evidence="3" id="KW-0285">Flavoprotein</keyword>
<dbReference type="Proteomes" id="UP000503011">
    <property type="component" value="Chromosome"/>
</dbReference>
<protein>
    <submittedName>
        <fullName evidence="8">Acyl-CoA dehydrogenase</fullName>
    </submittedName>
</protein>
<keyword evidence="4" id="KW-0274">FAD</keyword>
<dbReference type="Pfam" id="PF02771">
    <property type="entry name" value="Acyl-CoA_dh_N"/>
    <property type="match status" value="1"/>
</dbReference>
<dbReference type="InterPro" id="IPR009075">
    <property type="entry name" value="AcylCo_DH/oxidase_C"/>
</dbReference>
<dbReference type="AlphaFoldDB" id="A0A6F8YV20"/>
<dbReference type="SUPFAM" id="SSF47203">
    <property type="entry name" value="Acyl-CoA dehydrogenase C-terminal domain-like"/>
    <property type="match status" value="1"/>
</dbReference>
<dbReference type="PANTHER" id="PTHR43884:SF20">
    <property type="entry name" value="ACYL-COA DEHYDROGENASE FADE28"/>
    <property type="match status" value="1"/>
</dbReference>
<gene>
    <name evidence="8" type="ORF">Psuf_071460</name>
</gene>
<evidence type="ECO:0000259" key="7">
    <source>
        <dbReference type="Pfam" id="PF02771"/>
    </source>
</evidence>
<dbReference type="CDD" id="cd00567">
    <property type="entry name" value="ACAD"/>
    <property type="match status" value="1"/>
</dbReference>
<dbReference type="InterPro" id="IPR013786">
    <property type="entry name" value="AcylCoA_DH/ox_N"/>
</dbReference>
<evidence type="ECO:0000313" key="8">
    <source>
        <dbReference type="EMBL" id="BCB89833.1"/>
    </source>
</evidence>
<dbReference type="Gene3D" id="1.20.140.10">
    <property type="entry name" value="Butyryl-CoA Dehydrogenase, subunit A, domain 3"/>
    <property type="match status" value="1"/>
</dbReference>
<accession>A0A6F8YV20</accession>
<dbReference type="InterPro" id="IPR046373">
    <property type="entry name" value="Acyl-CoA_Oxase/DH_mid-dom_sf"/>
</dbReference>
<dbReference type="Pfam" id="PF00441">
    <property type="entry name" value="Acyl-CoA_dh_1"/>
    <property type="match status" value="1"/>
</dbReference>
<evidence type="ECO:0000256" key="3">
    <source>
        <dbReference type="ARBA" id="ARBA00022630"/>
    </source>
</evidence>